<sequence length="740" mass="80374">MRLFGHSIRIEQIARGCRLALVGGAICLVPTSLSYAADDIASSVVKGNSRESSVVIAKSKLEPTEMVEEQADGLQPISTVSDNEPQLADPEQQFGPPTKNAALGAADKVPVKIASNTTEVDDAPPTAGPQPPQPAVFHGIQPGVSTKKQLIDSWGTPDEVGPTETGQLMTFHMDSFRGVEVLVEDGLVTLMKISLHASASPEQLAEKVAADPAEAVKVISDETGHVAAYAYPERGIVMVVDESDDITPQQAERVSEMLLQPLDAETFCLRAEQRTLGDLTLRIADLKQAVTLAPRESHAHWMLSRALSDAGLAEEAEAEAQRAVDLEPENMAYRQQWGKTLAAVGDFDNAVIITREVLDAENVATLPRAAALHEMGLLASLGDAEIAGKAIGFHNMAIAEADKLATSDVASERREAKRLLVNAHLAIAVDISHRDYEDNMDNVAQWVTRASALAEELIENDGGDLGLRITVAERSLAALANFKPSNNPEPLVQEIEDSLREIKSQTDDPLWISQLEWTAGIAYQHALEIEHHRRHPKQALEYSEKAIELMADKAEARRELAETEQMVGKLYFHIGAVHAVHQSEHKEAVKWYDRAFPLMASEKAKSELVVPRHEGEALVSMAVSYWDQNDQKRAIKLTEMGADLIEQAVSGGVITKDNLAVPYGNLAAMHKQLGNATEAQRYAKLVESVKGKSGTEAKAPATSKSPGMARSRSQQNSATASRRNNTAPSRQPSRSRVMKR</sequence>
<dbReference type="RefSeq" id="WP_252851127.1">
    <property type="nucleotide sequence ID" value="NZ_JAMXLR010000016.1"/>
</dbReference>
<protein>
    <recommendedName>
        <fullName evidence="5">Tetratricopeptide repeat protein</fullName>
    </recommendedName>
</protein>
<keyword evidence="4" id="KW-1185">Reference proteome</keyword>
<dbReference type="EMBL" id="JAMXLR010000016">
    <property type="protein sequence ID" value="MCO6043027.1"/>
    <property type="molecule type" value="Genomic_DNA"/>
</dbReference>
<accession>A0A9X2F7H7</accession>
<evidence type="ECO:0008006" key="5">
    <source>
        <dbReference type="Google" id="ProtNLM"/>
    </source>
</evidence>
<evidence type="ECO:0000313" key="4">
    <source>
        <dbReference type="Proteomes" id="UP001155241"/>
    </source>
</evidence>
<dbReference type="Gene3D" id="1.25.40.10">
    <property type="entry name" value="Tetratricopeptide repeat domain"/>
    <property type="match status" value="2"/>
</dbReference>
<evidence type="ECO:0000313" key="3">
    <source>
        <dbReference type="EMBL" id="MCO6043027.1"/>
    </source>
</evidence>
<dbReference type="SUPFAM" id="SSF48452">
    <property type="entry name" value="TPR-like"/>
    <property type="match status" value="1"/>
</dbReference>
<feature type="compositionally biased region" description="Polar residues" evidence="2">
    <location>
        <begin position="711"/>
        <end position="734"/>
    </location>
</feature>
<organism evidence="3 4">
    <name type="scientific">Aeoliella straminimaris</name>
    <dbReference type="NCBI Taxonomy" id="2954799"/>
    <lineage>
        <taxon>Bacteria</taxon>
        <taxon>Pseudomonadati</taxon>
        <taxon>Planctomycetota</taxon>
        <taxon>Planctomycetia</taxon>
        <taxon>Pirellulales</taxon>
        <taxon>Lacipirellulaceae</taxon>
        <taxon>Aeoliella</taxon>
    </lineage>
</organism>
<evidence type="ECO:0000256" key="1">
    <source>
        <dbReference type="SAM" id="Coils"/>
    </source>
</evidence>
<dbReference type="AlphaFoldDB" id="A0A9X2F7H7"/>
<feature type="region of interest" description="Disordered" evidence="2">
    <location>
        <begin position="77"/>
        <end position="106"/>
    </location>
</feature>
<feature type="coiled-coil region" evidence="1">
    <location>
        <begin position="539"/>
        <end position="566"/>
    </location>
</feature>
<keyword evidence="1" id="KW-0175">Coiled coil</keyword>
<reference evidence="3" key="1">
    <citation type="submission" date="2022-06" db="EMBL/GenBank/DDBJ databases">
        <title>Aeoliella straminimaris, a novel planctomycete from sediments.</title>
        <authorList>
            <person name="Vitorino I.R."/>
            <person name="Lage O.M."/>
        </authorList>
    </citation>
    <scope>NUCLEOTIDE SEQUENCE</scope>
    <source>
        <strain evidence="3">ICT_H6.2</strain>
    </source>
</reference>
<dbReference type="Proteomes" id="UP001155241">
    <property type="component" value="Unassembled WGS sequence"/>
</dbReference>
<feature type="region of interest" description="Disordered" evidence="2">
    <location>
        <begin position="689"/>
        <end position="740"/>
    </location>
</feature>
<proteinExistence type="predicted"/>
<evidence type="ECO:0000256" key="2">
    <source>
        <dbReference type="SAM" id="MobiDB-lite"/>
    </source>
</evidence>
<gene>
    <name evidence="3" type="ORF">NG895_03830</name>
</gene>
<comment type="caution">
    <text evidence="3">The sequence shown here is derived from an EMBL/GenBank/DDBJ whole genome shotgun (WGS) entry which is preliminary data.</text>
</comment>
<name>A0A9X2F7H7_9BACT</name>
<feature type="region of interest" description="Disordered" evidence="2">
    <location>
        <begin position="118"/>
        <end position="137"/>
    </location>
</feature>
<dbReference type="InterPro" id="IPR011990">
    <property type="entry name" value="TPR-like_helical_dom_sf"/>
</dbReference>